<gene>
    <name evidence="1" type="ORF">QG37_03314</name>
</gene>
<dbReference type="Proteomes" id="UP000037122">
    <property type="component" value="Unassembled WGS sequence"/>
</dbReference>
<dbReference type="EMBL" id="LGST01000021">
    <property type="protein sequence ID" value="KND99888.1"/>
    <property type="molecule type" value="Genomic_DNA"/>
</dbReference>
<name>A0A0L0P0T4_CANAR</name>
<organism evidence="1 2">
    <name type="scientific">Candidozyma auris</name>
    <name type="common">Yeast</name>
    <name type="synonym">Candida auris</name>
    <dbReference type="NCBI Taxonomy" id="498019"/>
    <lineage>
        <taxon>Eukaryota</taxon>
        <taxon>Fungi</taxon>
        <taxon>Dikarya</taxon>
        <taxon>Ascomycota</taxon>
        <taxon>Saccharomycotina</taxon>
        <taxon>Pichiomycetes</taxon>
        <taxon>Metschnikowiaceae</taxon>
        <taxon>Candidozyma</taxon>
    </lineage>
</organism>
<dbReference type="VEuPathDB" id="FungiDB:QG37_03314"/>
<accession>A0A0L0P0T4</accession>
<proteinExistence type="predicted"/>
<sequence length="66" mass="7666">MSQTDTCFPKIYIRTPLRAEYSSSVDEITEQGTKMLLLRKRNLFFNMLEGALQNEINGKDNYSKSE</sequence>
<reference evidence="2" key="1">
    <citation type="journal article" date="2015" name="BMC Genomics">
        <title>Draft genome of a commonly misdiagnosed multidrug resistant pathogen Candida auris.</title>
        <authorList>
            <person name="Chatterjee S."/>
            <person name="Alampalli S.V."/>
            <person name="Nageshan R.K."/>
            <person name="Chettiar S.T."/>
            <person name="Joshi S."/>
            <person name="Tatu U.S."/>
        </authorList>
    </citation>
    <scope>NUCLEOTIDE SEQUENCE [LARGE SCALE GENOMIC DNA]</scope>
    <source>
        <strain evidence="2">6684</strain>
    </source>
</reference>
<comment type="caution">
    <text evidence="1">The sequence shown here is derived from an EMBL/GenBank/DDBJ whole genome shotgun (WGS) entry which is preliminary data.</text>
</comment>
<dbReference type="AlphaFoldDB" id="A0A0L0P0T4"/>
<protein>
    <submittedName>
        <fullName evidence="1">Uncharacterized protein</fullName>
    </submittedName>
</protein>
<evidence type="ECO:0000313" key="2">
    <source>
        <dbReference type="Proteomes" id="UP000037122"/>
    </source>
</evidence>
<evidence type="ECO:0000313" key="1">
    <source>
        <dbReference type="EMBL" id="KND99888.1"/>
    </source>
</evidence>